<dbReference type="STRING" id="300112.A0A4S2KUZ9"/>
<dbReference type="PANTHER" id="PTHR46437:SF1">
    <property type="entry name" value="MORN REPEAT-CONTAINING PROTEIN 5"/>
    <property type="match status" value="1"/>
</dbReference>
<evidence type="ECO:0000256" key="3">
    <source>
        <dbReference type="ARBA" id="ARBA00022737"/>
    </source>
</evidence>
<dbReference type="PANTHER" id="PTHR46437">
    <property type="entry name" value="MORN REPEAT-CONTAINING PROTEIN 5"/>
    <property type="match status" value="1"/>
</dbReference>
<evidence type="ECO:0000256" key="4">
    <source>
        <dbReference type="ARBA" id="ARBA00022846"/>
    </source>
</evidence>
<evidence type="ECO:0000256" key="2">
    <source>
        <dbReference type="ARBA" id="ARBA00016322"/>
    </source>
</evidence>
<dbReference type="InterPro" id="IPR042814">
    <property type="entry name" value="Morn5"/>
</dbReference>
<evidence type="ECO:0000313" key="8">
    <source>
        <dbReference type="Proteomes" id="UP000310200"/>
    </source>
</evidence>
<keyword evidence="6" id="KW-0966">Cell projection</keyword>
<evidence type="ECO:0000313" key="7">
    <source>
        <dbReference type="EMBL" id="TGZ51979.1"/>
    </source>
</evidence>
<evidence type="ECO:0000256" key="5">
    <source>
        <dbReference type="ARBA" id="ARBA00023069"/>
    </source>
</evidence>
<sequence length="259" mass="30370">MTMENDDGKAEIEMLRETRFITGSKYEGTWDAIDMTGIGRYVTPYKVVLEGEFRKGMLHGHGSMYWPRGQRMDGVWIRGRMVQRRYTFADGLAYRENGWDYCVYPDRRFYKCMVNGLKPAGEVLKTNDQPTKIIPPFCYDTGAGIFDPDSNCVTSYRNCKKILQIPTATESAWIKKNCRKGWSEPTGHQEWLREYWQSGAADFATLPHVSQDDEAENWWQRLTKFARYSLADKRDMMDKAQLCLKERLKNYRRNIDIKD</sequence>
<dbReference type="Pfam" id="PF02493">
    <property type="entry name" value="MORN"/>
    <property type="match status" value="1"/>
</dbReference>
<dbReference type="Proteomes" id="UP000310200">
    <property type="component" value="Unassembled WGS sequence"/>
</dbReference>
<proteinExistence type="predicted"/>
<name>A0A4S2KUZ9_9HYME</name>
<evidence type="ECO:0000256" key="1">
    <source>
        <dbReference type="ARBA" id="ARBA00004230"/>
    </source>
</evidence>
<reference evidence="7 8" key="1">
    <citation type="journal article" date="2019" name="Philos. Trans. R. Soc. Lond., B, Biol. Sci.">
        <title>Ant behaviour and brain gene expression of defending hosts depend on the ecological success of the intruding social parasite.</title>
        <authorList>
            <person name="Kaur R."/>
            <person name="Stoldt M."/>
            <person name="Jongepier E."/>
            <person name="Feldmeyer B."/>
            <person name="Menzel F."/>
            <person name="Bornberg-Bauer E."/>
            <person name="Foitzik S."/>
        </authorList>
    </citation>
    <scope>NUCLEOTIDE SEQUENCE [LARGE SCALE GENOMIC DNA]</scope>
    <source>
        <tissue evidence="7">Whole body</tissue>
    </source>
</reference>
<evidence type="ECO:0000256" key="6">
    <source>
        <dbReference type="ARBA" id="ARBA00023273"/>
    </source>
</evidence>
<dbReference type="EMBL" id="QBLH01001405">
    <property type="protein sequence ID" value="TGZ51979.1"/>
    <property type="molecule type" value="Genomic_DNA"/>
</dbReference>
<keyword evidence="3" id="KW-0677">Repeat</keyword>
<keyword evidence="8" id="KW-1185">Reference proteome</keyword>
<keyword evidence="5" id="KW-0969">Cilium</keyword>
<dbReference type="AlphaFoldDB" id="A0A4S2KUZ9"/>
<comment type="caution">
    <text evidence="7">The sequence shown here is derived from an EMBL/GenBank/DDBJ whole genome shotgun (WGS) entry which is preliminary data.</text>
</comment>
<dbReference type="SUPFAM" id="SSF82185">
    <property type="entry name" value="Histone H3 K4-specific methyltransferase SET7/9 N-terminal domain"/>
    <property type="match status" value="1"/>
</dbReference>
<dbReference type="Gene3D" id="2.20.110.10">
    <property type="entry name" value="Histone H3 K4-specific methyltransferase SET7/9 N-terminal domain"/>
    <property type="match status" value="1"/>
</dbReference>
<dbReference type="GO" id="GO:0031514">
    <property type="term" value="C:motile cilium"/>
    <property type="evidence" value="ECO:0007669"/>
    <property type="project" value="UniProtKB-SubCell"/>
</dbReference>
<dbReference type="InterPro" id="IPR003409">
    <property type="entry name" value="MORN"/>
</dbReference>
<protein>
    <recommendedName>
        <fullName evidence="2">MORN repeat-containing protein 5</fullName>
    </recommendedName>
</protein>
<accession>A0A4S2KUZ9</accession>
<keyword evidence="4" id="KW-0282">Flagellum</keyword>
<comment type="subcellular location">
    <subcellularLocation>
        <location evidence="1">Cell projection</location>
        <location evidence="1">Cilium</location>
        <location evidence="1">Flagellum</location>
    </subcellularLocation>
</comment>
<organism evidence="7 8">
    <name type="scientific">Temnothorax longispinosus</name>
    <dbReference type="NCBI Taxonomy" id="300112"/>
    <lineage>
        <taxon>Eukaryota</taxon>
        <taxon>Metazoa</taxon>
        <taxon>Ecdysozoa</taxon>
        <taxon>Arthropoda</taxon>
        <taxon>Hexapoda</taxon>
        <taxon>Insecta</taxon>
        <taxon>Pterygota</taxon>
        <taxon>Neoptera</taxon>
        <taxon>Endopterygota</taxon>
        <taxon>Hymenoptera</taxon>
        <taxon>Apocrita</taxon>
        <taxon>Aculeata</taxon>
        <taxon>Formicoidea</taxon>
        <taxon>Formicidae</taxon>
        <taxon>Myrmicinae</taxon>
        <taxon>Temnothorax</taxon>
    </lineage>
</organism>
<gene>
    <name evidence="7" type="ORF">DBV15_06976</name>
</gene>